<feature type="transmembrane region" description="Helical" evidence="6">
    <location>
        <begin position="92"/>
        <end position="115"/>
    </location>
</feature>
<evidence type="ECO:0000256" key="2">
    <source>
        <dbReference type="ARBA" id="ARBA00022475"/>
    </source>
</evidence>
<keyword evidence="9" id="KW-1185">Reference proteome</keyword>
<dbReference type="PANTHER" id="PTHR33406">
    <property type="entry name" value="MEMBRANE PROTEIN MJ1562-RELATED"/>
    <property type="match status" value="1"/>
</dbReference>
<feature type="transmembrane region" description="Helical" evidence="6">
    <location>
        <begin position="679"/>
        <end position="699"/>
    </location>
</feature>
<feature type="transmembrane region" description="Helical" evidence="6">
    <location>
        <begin position="646"/>
        <end position="667"/>
    </location>
</feature>
<evidence type="ECO:0000256" key="4">
    <source>
        <dbReference type="ARBA" id="ARBA00022989"/>
    </source>
</evidence>
<dbReference type="InterPro" id="IPR004869">
    <property type="entry name" value="MMPL_dom"/>
</dbReference>
<keyword evidence="5 6" id="KW-0472">Membrane</keyword>
<dbReference type="InterPro" id="IPR050545">
    <property type="entry name" value="Mycobact_MmpL"/>
</dbReference>
<gene>
    <name evidence="8" type="ORF">F5544_08395</name>
</gene>
<sequence>MACNFLRSHTEPVAFDVGAFNSERVTCHSLPSAPAKQKVTCRIPRTARRLADSWESLSGGRCAMAQLDSVLERAESARRLGFGYRWGAFVAAHWRVALGIWAVLLVACAICVPILENRLRAPDFTVDSAESAAARTILTDHFPSIGAEQDVIVFDGHGRAVETPEYRELITRVLTAVRTTHGVSDAIGPLDGAPMNLLADDHSSAIAIVSLDGNETRRGEIAEELTSKLHKYSSSMIYVGLTGHSPQQNDQIEVGVEDTTKAESIGMPVALLLLVLAMGAVVAAVVPVGVAVAGIAGAYGLIFLLSTLLHFDTLVLAVATMIGTGVGIDYSMFLVSRFREELAHSEIADKRTKITHAVAVTIDTTGRNILASGLIVMISLGALFVVRVPIFRAVAGGVAAAVAASLLVSMTLLPAVLSALGNRVNAGSLPAAFQPPDTRDGKSRGGWERWAHGIMRRPVVFALAATAALAVLALPLTGVKFGLDAGVQALSQQPSGKATQVIEQKFASGLLAPLQIVATTADTGPLNADQAQRAQAFFNKLSTDPRIAQVLPETADGRTVATVILRPAFDSPDATNLVKSLRADARKVAENDGPTLRIGGATAEYVDFGAEITDKTPLVFGLVLAMSLIFLIIVFRSALLPIEAIVMNLIAIAAAMGTTVAVFQWGLGESLFDFHSRGFIQVFLPTVVFATLFGLSMDYEVFLIGRIKEIWDMDRDNERAVAAGLSHTARPISTAAAIMVVVFGSFVTAHVLEDKQIGFSLAVAVAIDAVLVRLVLVPALLRLFGPWNWWLPQWRRKGFFLPSGTVNRKVVLLKRKSEHV</sequence>
<comment type="subcellular location">
    <subcellularLocation>
        <location evidence="1">Cell membrane</location>
        <topology evidence="1">Multi-pass membrane protein</topology>
    </subcellularLocation>
</comment>
<evidence type="ECO:0000256" key="3">
    <source>
        <dbReference type="ARBA" id="ARBA00022692"/>
    </source>
</evidence>
<keyword evidence="2" id="KW-1003">Cell membrane</keyword>
<dbReference type="Pfam" id="PF03176">
    <property type="entry name" value="MMPL"/>
    <property type="match status" value="2"/>
</dbReference>
<proteinExistence type="predicted"/>
<feature type="transmembrane region" description="Helical" evidence="6">
    <location>
        <begin position="459"/>
        <end position="477"/>
    </location>
</feature>
<dbReference type="EMBL" id="CP046172">
    <property type="protein sequence ID" value="QIS09581.1"/>
    <property type="molecule type" value="Genomic_DNA"/>
</dbReference>
<keyword evidence="4 6" id="KW-1133">Transmembrane helix</keyword>
<dbReference type="GO" id="GO:0005886">
    <property type="term" value="C:plasma membrane"/>
    <property type="evidence" value="ECO:0007669"/>
    <property type="project" value="UniProtKB-SubCell"/>
</dbReference>
<evidence type="ECO:0000256" key="1">
    <source>
        <dbReference type="ARBA" id="ARBA00004651"/>
    </source>
</evidence>
<evidence type="ECO:0000313" key="9">
    <source>
        <dbReference type="Proteomes" id="UP000503540"/>
    </source>
</evidence>
<name>A0A6G9Y8P4_9NOCA</name>
<feature type="domain" description="SSD" evidence="7">
    <location>
        <begin position="270"/>
        <end position="419"/>
    </location>
</feature>
<evidence type="ECO:0000256" key="5">
    <source>
        <dbReference type="ARBA" id="ARBA00023136"/>
    </source>
</evidence>
<reference evidence="8 9" key="1">
    <citation type="journal article" date="2019" name="ACS Chem. Biol.">
        <title>Identification and Mobilization of a Cryptic Antibiotic Biosynthesis Gene Locus from a Human-Pathogenic Nocardia Isolate.</title>
        <authorList>
            <person name="Herisse M."/>
            <person name="Ishida K."/>
            <person name="Porter J.L."/>
            <person name="Howden B."/>
            <person name="Hertweck C."/>
            <person name="Stinear T.P."/>
            <person name="Pidot S.J."/>
        </authorList>
    </citation>
    <scope>NUCLEOTIDE SEQUENCE [LARGE SCALE GENOMIC DNA]</scope>
    <source>
        <strain evidence="8 9">AUSMDU00012717</strain>
    </source>
</reference>
<feature type="transmembrane region" description="Helical" evidence="6">
    <location>
        <begin position="369"/>
        <end position="390"/>
    </location>
</feature>
<dbReference type="AlphaFoldDB" id="A0A6G9Y8P4"/>
<evidence type="ECO:0000313" key="8">
    <source>
        <dbReference type="EMBL" id="QIS09581.1"/>
    </source>
</evidence>
<evidence type="ECO:0000259" key="7">
    <source>
        <dbReference type="PROSITE" id="PS50156"/>
    </source>
</evidence>
<dbReference type="KEGG" id="nah:F5544_08395"/>
<dbReference type="Proteomes" id="UP000503540">
    <property type="component" value="Chromosome"/>
</dbReference>
<feature type="transmembrane region" description="Helical" evidence="6">
    <location>
        <begin position="396"/>
        <end position="420"/>
    </location>
</feature>
<dbReference type="Gene3D" id="1.20.1640.10">
    <property type="entry name" value="Multidrug efflux transporter AcrB transmembrane domain"/>
    <property type="match status" value="2"/>
</dbReference>
<accession>A0A6G9Y8P4</accession>
<feature type="transmembrane region" description="Helical" evidence="6">
    <location>
        <begin position="757"/>
        <end position="781"/>
    </location>
</feature>
<feature type="transmembrane region" description="Helical" evidence="6">
    <location>
        <begin position="314"/>
        <end position="335"/>
    </location>
</feature>
<dbReference type="PROSITE" id="PS50156">
    <property type="entry name" value="SSD"/>
    <property type="match status" value="1"/>
</dbReference>
<protein>
    <submittedName>
        <fullName evidence="8">MMPL family transporter</fullName>
    </submittedName>
</protein>
<evidence type="ECO:0000256" key="6">
    <source>
        <dbReference type="SAM" id="Phobius"/>
    </source>
</evidence>
<dbReference type="SUPFAM" id="SSF82866">
    <property type="entry name" value="Multidrug efflux transporter AcrB transmembrane domain"/>
    <property type="match status" value="2"/>
</dbReference>
<dbReference type="InterPro" id="IPR000731">
    <property type="entry name" value="SSD"/>
</dbReference>
<keyword evidence="3 6" id="KW-0812">Transmembrane</keyword>
<dbReference type="PANTHER" id="PTHR33406:SF13">
    <property type="entry name" value="MEMBRANE PROTEIN YDFJ"/>
    <property type="match status" value="1"/>
</dbReference>
<organism evidence="8 9">
    <name type="scientific">Nocardia arthritidis</name>
    <dbReference type="NCBI Taxonomy" id="228602"/>
    <lineage>
        <taxon>Bacteria</taxon>
        <taxon>Bacillati</taxon>
        <taxon>Actinomycetota</taxon>
        <taxon>Actinomycetes</taxon>
        <taxon>Mycobacteriales</taxon>
        <taxon>Nocardiaceae</taxon>
        <taxon>Nocardia</taxon>
    </lineage>
</organism>
<feature type="transmembrane region" description="Helical" evidence="6">
    <location>
        <begin position="618"/>
        <end position="639"/>
    </location>
</feature>
<feature type="transmembrane region" description="Helical" evidence="6">
    <location>
        <begin position="269"/>
        <end position="302"/>
    </location>
</feature>
<feature type="transmembrane region" description="Helical" evidence="6">
    <location>
        <begin position="732"/>
        <end position="751"/>
    </location>
</feature>